<evidence type="ECO:0000313" key="2">
    <source>
        <dbReference type="EMBL" id="KAH7030469.1"/>
    </source>
</evidence>
<proteinExistence type="predicted"/>
<evidence type="ECO:0000313" key="3">
    <source>
        <dbReference type="Proteomes" id="UP000774617"/>
    </source>
</evidence>
<dbReference type="Proteomes" id="UP000774617">
    <property type="component" value="Unassembled WGS sequence"/>
</dbReference>
<protein>
    <recommendedName>
        <fullName evidence="4">Secreted protein</fullName>
    </recommendedName>
</protein>
<evidence type="ECO:0008006" key="4">
    <source>
        <dbReference type="Google" id="ProtNLM"/>
    </source>
</evidence>
<gene>
    <name evidence="2" type="ORF">B0J12DRAFT_317119</name>
</gene>
<keyword evidence="1" id="KW-0732">Signal</keyword>
<accession>A0ABQ8FW47</accession>
<name>A0ABQ8FW47_9PEZI</name>
<reference evidence="2 3" key="1">
    <citation type="journal article" date="2021" name="Nat. Commun.">
        <title>Genetic determinants of endophytism in the Arabidopsis root mycobiome.</title>
        <authorList>
            <person name="Mesny F."/>
            <person name="Miyauchi S."/>
            <person name="Thiergart T."/>
            <person name="Pickel B."/>
            <person name="Atanasova L."/>
            <person name="Karlsson M."/>
            <person name="Huettel B."/>
            <person name="Barry K.W."/>
            <person name="Haridas S."/>
            <person name="Chen C."/>
            <person name="Bauer D."/>
            <person name="Andreopoulos W."/>
            <person name="Pangilinan J."/>
            <person name="LaButti K."/>
            <person name="Riley R."/>
            <person name="Lipzen A."/>
            <person name="Clum A."/>
            <person name="Drula E."/>
            <person name="Henrissat B."/>
            <person name="Kohler A."/>
            <person name="Grigoriev I.V."/>
            <person name="Martin F.M."/>
            <person name="Hacquard S."/>
        </authorList>
    </citation>
    <scope>NUCLEOTIDE SEQUENCE [LARGE SCALE GENOMIC DNA]</scope>
    <source>
        <strain evidence="2 3">MPI-SDFR-AT-0080</strain>
    </source>
</reference>
<sequence length="79" mass="9227">MLWMSISSLALSMPAHCCHSSHIWQALNYRIRSFTHACTARSGFTTYQPSRGTNFWRPKQYTHMMLLCCNAYVTKHVEK</sequence>
<organism evidence="2 3">
    <name type="scientific">Macrophomina phaseolina</name>
    <dbReference type="NCBI Taxonomy" id="35725"/>
    <lineage>
        <taxon>Eukaryota</taxon>
        <taxon>Fungi</taxon>
        <taxon>Dikarya</taxon>
        <taxon>Ascomycota</taxon>
        <taxon>Pezizomycotina</taxon>
        <taxon>Dothideomycetes</taxon>
        <taxon>Dothideomycetes incertae sedis</taxon>
        <taxon>Botryosphaeriales</taxon>
        <taxon>Botryosphaeriaceae</taxon>
        <taxon>Macrophomina</taxon>
    </lineage>
</organism>
<feature type="signal peptide" evidence="1">
    <location>
        <begin position="1"/>
        <end position="20"/>
    </location>
</feature>
<comment type="caution">
    <text evidence="2">The sequence shown here is derived from an EMBL/GenBank/DDBJ whole genome shotgun (WGS) entry which is preliminary data.</text>
</comment>
<dbReference type="EMBL" id="JAGTJR010000044">
    <property type="protein sequence ID" value="KAH7030469.1"/>
    <property type="molecule type" value="Genomic_DNA"/>
</dbReference>
<feature type="chain" id="PRO_5047362073" description="Secreted protein" evidence="1">
    <location>
        <begin position="21"/>
        <end position="79"/>
    </location>
</feature>
<keyword evidence="3" id="KW-1185">Reference proteome</keyword>
<evidence type="ECO:0000256" key="1">
    <source>
        <dbReference type="SAM" id="SignalP"/>
    </source>
</evidence>